<comment type="subcellular location">
    <subcellularLocation>
        <location evidence="1">Cell junction</location>
        <location evidence="1">Gap junction</location>
    </subcellularLocation>
    <subcellularLocation>
        <location evidence="2 12">Cell membrane</location>
        <topology evidence="2 12">Multi-pass membrane protein</topology>
    </subcellularLocation>
</comment>
<feature type="compositionally biased region" description="Pro residues" evidence="13">
    <location>
        <begin position="497"/>
        <end position="506"/>
    </location>
</feature>
<evidence type="ECO:0000256" key="10">
    <source>
        <dbReference type="ARBA" id="ARBA00023136"/>
    </source>
</evidence>
<evidence type="ECO:0000256" key="9">
    <source>
        <dbReference type="ARBA" id="ARBA00023065"/>
    </source>
</evidence>
<feature type="region of interest" description="Disordered" evidence="13">
    <location>
        <begin position="440"/>
        <end position="506"/>
    </location>
</feature>
<dbReference type="Pfam" id="PF00876">
    <property type="entry name" value="Innexin"/>
    <property type="match status" value="1"/>
</dbReference>
<feature type="transmembrane region" description="Helical" evidence="12">
    <location>
        <begin position="328"/>
        <end position="351"/>
    </location>
</feature>
<dbReference type="GO" id="GO:0005243">
    <property type="term" value="F:gap junction channel activity"/>
    <property type="evidence" value="ECO:0007669"/>
    <property type="project" value="TreeGrafter"/>
</dbReference>
<evidence type="ECO:0000256" key="6">
    <source>
        <dbReference type="ARBA" id="ARBA00022868"/>
    </source>
</evidence>
<keyword evidence="15" id="KW-1185">Reference proteome</keyword>
<evidence type="ECO:0000256" key="7">
    <source>
        <dbReference type="ARBA" id="ARBA00022949"/>
    </source>
</evidence>
<keyword evidence="11 12" id="KW-0407">Ion channel</keyword>
<dbReference type="PANTHER" id="PTHR11893:SF36">
    <property type="entry name" value="INNEXIN-5"/>
    <property type="match status" value="1"/>
</dbReference>
<dbReference type="GO" id="GO:0005886">
    <property type="term" value="C:plasma membrane"/>
    <property type="evidence" value="ECO:0007669"/>
    <property type="project" value="UniProtKB-SubCell"/>
</dbReference>
<comment type="caution">
    <text evidence="12">Lacks conserved residue(s) required for the propagation of feature annotation.</text>
</comment>
<dbReference type="PRINTS" id="PR01262">
    <property type="entry name" value="INNEXIN"/>
</dbReference>
<accession>A0A0V1M6Z2</accession>
<evidence type="ECO:0000256" key="8">
    <source>
        <dbReference type="ARBA" id="ARBA00022989"/>
    </source>
</evidence>
<evidence type="ECO:0000313" key="15">
    <source>
        <dbReference type="Proteomes" id="UP000054843"/>
    </source>
</evidence>
<evidence type="ECO:0000256" key="1">
    <source>
        <dbReference type="ARBA" id="ARBA00004610"/>
    </source>
</evidence>
<evidence type="ECO:0000256" key="3">
    <source>
        <dbReference type="ARBA" id="ARBA00022448"/>
    </source>
</evidence>
<dbReference type="AlphaFoldDB" id="A0A0V1M6Z2"/>
<gene>
    <name evidence="14" type="primary">unc-9</name>
    <name evidence="12" type="synonym">inx</name>
    <name evidence="14" type="ORF">T10_115</name>
</gene>
<organism evidence="14 15">
    <name type="scientific">Trichinella papuae</name>
    <dbReference type="NCBI Taxonomy" id="268474"/>
    <lineage>
        <taxon>Eukaryota</taxon>
        <taxon>Metazoa</taxon>
        <taxon>Ecdysozoa</taxon>
        <taxon>Nematoda</taxon>
        <taxon>Enoplea</taxon>
        <taxon>Dorylaimia</taxon>
        <taxon>Trichinellida</taxon>
        <taxon>Trichinellidae</taxon>
        <taxon>Trichinella</taxon>
    </lineage>
</organism>
<reference evidence="14 15" key="1">
    <citation type="submission" date="2015-01" db="EMBL/GenBank/DDBJ databases">
        <title>Evolution of Trichinella species and genotypes.</title>
        <authorList>
            <person name="Korhonen P.K."/>
            <person name="Edoardo P."/>
            <person name="Giuseppe L.R."/>
            <person name="Gasser R.B."/>
        </authorList>
    </citation>
    <scope>NUCLEOTIDE SEQUENCE [LARGE SCALE GENOMIC DNA]</scope>
    <source>
        <strain evidence="14">ISS1980</strain>
    </source>
</reference>
<keyword evidence="9 12" id="KW-0406">Ion transport</keyword>
<dbReference type="Proteomes" id="UP000054843">
    <property type="component" value="Unassembled WGS sequence"/>
</dbReference>
<dbReference type="STRING" id="268474.A0A0V1M6Z2"/>
<evidence type="ECO:0000256" key="11">
    <source>
        <dbReference type="ARBA" id="ARBA00023303"/>
    </source>
</evidence>
<keyword evidence="4" id="KW-1003">Cell membrane</keyword>
<evidence type="ECO:0000313" key="14">
    <source>
        <dbReference type="EMBL" id="KRZ67356.1"/>
    </source>
</evidence>
<evidence type="ECO:0000256" key="12">
    <source>
        <dbReference type="RuleBase" id="RU010713"/>
    </source>
</evidence>
<keyword evidence="7" id="KW-0965">Cell junction</keyword>
<keyword evidence="5 12" id="KW-0812">Transmembrane</keyword>
<keyword evidence="6" id="KW-0303">Gap junction</keyword>
<feature type="non-terminal residue" evidence="14">
    <location>
        <position position="1"/>
    </location>
</feature>
<name>A0A0V1M6Z2_9BILA</name>
<dbReference type="PROSITE" id="PS51013">
    <property type="entry name" value="PANNEXIN"/>
    <property type="match status" value="1"/>
</dbReference>
<comment type="similarity">
    <text evidence="12">Belongs to the pannexin family.</text>
</comment>
<dbReference type="GO" id="GO:0034220">
    <property type="term" value="P:monoatomic ion transmembrane transport"/>
    <property type="evidence" value="ECO:0007669"/>
    <property type="project" value="UniProtKB-KW"/>
</dbReference>
<proteinExistence type="inferred from homology"/>
<evidence type="ECO:0000256" key="4">
    <source>
        <dbReference type="ARBA" id="ARBA00022475"/>
    </source>
</evidence>
<evidence type="ECO:0000256" key="2">
    <source>
        <dbReference type="ARBA" id="ARBA00004651"/>
    </source>
</evidence>
<dbReference type="EMBL" id="JYDO01000200">
    <property type="protein sequence ID" value="KRZ67356.1"/>
    <property type="molecule type" value="Genomic_DNA"/>
</dbReference>
<keyword evidence="10 12" id="KW-0472">Membrane</keyword>
<dbReference type="InterPro" id="IPR000990">
    <property type="entry name" value="Innexin"/>
</dbReference>
<dbReference type="PANTHER" id="PTHR11893">
    <property type="entry name" value="INNEXIN"/>
    <property type="match status" value="1"/>
</dbReference>
<keyword evidence="3 12" id="KW-0813">Transport</keyword>
<evidence type="ECO:0000256" key="13">
    <source>
        <dbReference type="SAM" id="MobiDB-lite"/>
    </source>
</evidence>
<dbReference type="GO" id="GO:0005921">
    <property type="term" value="C:gap junction"/>
    <property type="evidence" value="ECO:0007669"/>
    <property type="project" value="UniProtKB-SubCell"/>
</dbReference>
<comment type="caution">
    <text evidence="14">The sequence shown here is derived from an EMBL/GenBank/DDBJ whole genome shotgun (WGS) entry which is preliminary data.</text>
</comment>
<sequence>LNRMGKLSNGAAWSCHHFYASLTRCFSTTENVRLTGWLACLAVFRALRSIMTLPFLDVAFRALHKQYYDDFTDRLNYYYTTLFLLFMSILVSAKQYVGSPIHCWVPAQFRGGWEEYAESYCFIQNTYFLPFNKDVPSDIIERDYRKIGYYQWVPVVLALQAALFYMPNLIWKMMSYSTGIKLKSLLKYASSIPLTSSEERAETVQRLCLIVEDCLNYQAAQRSLISKIFCFYCRQTSSCYLTFCYLLMKLLYLVNVCGQFLILNDFLCTKYTFWGLQILMDIAQGRDWNNSGHFPRVTFCDFEVRELGNSHRHTVQCVLMINMFNEKIYLFFWFWFLFIGVITGLNLIYWVSSFVSRTYKEDLVRHKLRLTIDFKDRLFERRLTQQFIRDALHPDGLLIMRFIGTHAGELIASEMMGKMFRDYMKRSQMSHQVLDSVREKDIPSYSSSGRDVDHGFSEAMYDDGKAPNDGSLSTPLLPTAPKMAETNTLKVDSRFPPQVPPKPKEM</sequence>
<evidence type="ECO:0000256" key="5">
    <source>
        <dbReference type="ARBA" id="ARBA00022692"/>
    </source>
</evidence>
<dbReference type="OrthoDB" id="5867527at2759"/>
<protein>
    <recommendedName>
        <fullName evidence="12">Innexin</fullName>
    </recommendedName>
</protein>
<keyword evidence="8 12" id="KW-1133">Transmembrane helix</keyword>
<feature type="compositionally biased region" description="Basic and acidic residues" evidence="13">
    <location>
        <begin position="450"/>
        <end position="466"/>
    </location>
</feature>
<comment type="function">
    <text evidence="12">Structural component of the gap junctions.</text>
</comment>
<feature type="transmembrane region" description="Helical" evidence="12">
    <location>
        <begin position="149"/>
        <end position="171"/>
    </location>
</feature>
<feature type="transmembrane region" description="Helical" evidence="12">
    <location>
        <begin position="77"/>
        <end position="97"/>
    </location>
</feature>